<protein>
    <submittedName>
        <fullName evidence="1">Uncharacterized protein</fullName>
    </submittedName>
</protein>
<organism evidence="1 2">
    <name type="scientific">Puccinia striiformis f. sp. tritici</name>
    <dbReference type="NCBI Taxonomy" id="168172"/>
    <lineage>
        <taxon>Eukaryota</taxon>
        <taxon>Fungi</taxon>
        <taxon>Dikarya</taxon>
        <taxon>Basidiomycota</taxon>
        <taxon>Pucciniomycotina</taxon>
        <taxon>Pucciniomycetes</taxon>
        <taxon>Pucciniales</taxon>
        <taxon>Pucciniaceae</taxon>
        <taxon>Puccinia</taxon>
    </lineage>
</organism>
<gene>
    <name evidence="1" type="ORF">MJO28_009758</name>
</gene>
<proteinExistence type="predicted"/>
<sequence length="1561" mass="174841">MQRTFNGEPENKPSQPTSRVSAGLSSLAGGSNLTGRSYAQRAAQRAADAEATSSALYTPNIDLNKTIPRPKGKQRIAPIPGTAEIKVTEPYRGRITGPTLTPTAEKEATLHDPPRPTPPHLENQTESQMFIQEMRAQQEFDREQHRRDEERSCRKSQLEEEAKISTILKSIKDRFPTSSILKADGSNIREWEKSLARFSAEILHNSKWFQNAIDGIIEVDRIDEAIACGMIIGSVHNSLLWYLLDAASAALIYDTIDNKFRSISRSAQVYAWEVFTSVDPNKSDNSADVFAQFYDAVKSFEETNIDLNMDDMMGLILQSNLKGPMRPLFNQKVDFFMETHNYATPSFRDMLRLLDAVRTDMKLEERIKSSDTIALQTEVSRMTNPSPTSGVVNEEPELHNPNEVEAQAFTTVPRCYICKQTGHKAPDCPNKKRGIPRSSNQNQLFARQPPGLTNQFPRCSITYNYDQAPYVRPLQPEQPQSSQPNKPPSSQTPAKTIDTRMINPDIFGDEEESGGDYVFENENLSAEPTVDRFDLRELSLEDDGQEAIWDSGATDNVTGDRCALFNFYPLEKPIPVRVATDSKREYITGMGTLRFVGLNKTTIAVKKVYYCERARSTLLSIAAFKKANASFRVNRNFDSIDLLGRSGKPILRSTFDETNDTWPLPKPLRAPLSKDVVISPPLPFVSPPVAIQSVFKSPNLIEHSEFTWHPEDLTPDKKILLFWHRLFGHASLRKIRSLVKLKLGYGLPEKMPAGTIKCPVCAICKATRKSALGPTNRCSEKLSVVCVDLMGPFDPPTLTRGKYALTVRDVYTSYSEVKVLKLKSEAADVLMQTITRWENQTSSKLKILRSDNGGEFDSKKFATFLIDRGIIAERSLPYHHFQNGAAERYNRTVADMGRSILYDSKIPNRVTRDKTPYEFFYGDKPQLDRTRVFGSKAFVLVAPEKRKKLDDRAVEGYVVGHLEESKGWMFWIPDTKKIVSSAWADFGCNTLPTIQDEPQKKATLPPKAPPVPPTTDPTCVNSLVLGDFKGEETVKQEEEAVDQCQANCTDESGSLPKNFKAAMKSKNATQWKAAINTELENLRRKSVWTVRRLPPKRKPLGARWVFAIKKNDDGSLKFKARYVAKGYNQKEGTDFAHTFAPTATFTSMRVLLTIAGKNKWPVYNFDFVAAYLNAPIDEEVWVEAPEGLEAGNGEACLLKRALYGTKQAARCWWKHLSGTLAKLGYISSYYDSSVYTLSNKKDRSIIWVHVDDGIVTGSSDAALKQLESELKGSLEIKWNEGLTSMVGVKIKRTSAGFELTQPNLIDKVLQERWDGVSINATPLPEGYSAFSTVGDSGINSTDYLSAIGGLSYVSVGTRPDISYSVNYLARFSKNPSPEHWKGLNHLLGYLAGTKEVSLKLHPCFNDDNPVECYCDANWGGTTSRSTYGVFLRLYGSPIMWVSRRLVTVASSTCQAEYMALGHATRHALWIRNLLYDIIGVNFKVNILCNNQSAVKIGCEDTSNKRTHHIEREFYVTNQALHQEKTSLSWIPGIQQLADVLTKALGKKAHGVCGRTIQGYDI</sequence>
<evidence type="ECO:0000313" key="1">
    <source>
        <dbReference type="EMBL" id="KAI7947850.1"/>
    </source>
</evidence>
<reference evidence="2" key="1">
    <citation type="journal article" date="2018" name="BMC Genomics">
        <title>Genomic insights into host adaptation between the wheat stripe rust pathogen (Puccinia striiformis f. sp. tritici) and the barley stripe rust pathogen (Puccinia striiformis f. sp. hordei).</title>
        <authorList>
            <person name="Xia C."/>
            <person name="Wang M."/>
            <person name="Yin C."/>
            <person name="Cornejo O.E."/>
            <person name="Hulbert S.H."/>
            <person name="Chen X."/>
        </authorList>
    </citation>
    <scope>NUCLEOTIDE SEQUENCE [LARGE SCALE GENOMIC DNA]</scope>
    <source>
        <strain evidence="2">93-210</strain>
    </source>
</reference>
<name>A0ACC0E7Y7_9BASI</name>
<evidence type="ECO:0000313" key="2">
    <source>
        <dbReference type="Proteomes" id="UP001060170"/>
    </source>
</evidence>
<keyword evidence="2" id="KW-1185">Reference proteome</keyword>
<reference evidence="1 2" key="3">
    <citation type="journal article" date="2022" name="Microbiol. Spectr.">
        <title>Folding features and dynamics of 3D genome architecture in plant fungal pathogens.</title>
        <authorList>
            <person name="Xia C."/>
        </authorList>
    </citation>
    <scope>NUCLEOTIDE SEQUENCE [LARGE SCALE GENOMIC DNA]</scope>
    <source>
        <strain evidence="1 2">93-210</strain>
    </source>
</reference>
<comment type="caution">
    <text evidence="1">The sequence shown here is derived from an EMBL/GenBank/DDBJ whole genome shotgun (WGS) entry which is preliminary data.</text>
</comment>
<accession>A0ACC0E7Y7</accession>
<reference evidence="2" key="2">
    <citation type="journal article" date="2018" name="Mol. Plant Microbe Interact.">
        <title>Genome sequence resources for the wheat stripe rust pathogen (Puccinia striiformis f. sp. tritici) and the barley stripe rust pathogen (Puccinia striiformis f. sp. hordei).</title>
        <authorList>
            <person name="Xia C."/>
            <person name="Wang M."/>
            <person name="Yin C."/>
            <person name="Cornejo O.E."/>
            <person name="Hulbert S.H."/>
            <person name="Chen X."/>
        </authorList>
    </citation>
    <scope>NUCLEOTIDE SEQUENCE [LARGE SCALE GENOMIC DNA]</scope>
    <source>
        <strain evidence="2">93-210</strain>
    </source>
</reference>
<dbReference type="EMBL" id="CM045873">
    <property type="protein sequence ID" value="KAI7947850.1"/>
    <property type="molecule type" value="Genomic_DNA"/>
</dbReference>
<dbReference type="Proteomes" id="UP001060170">
    <property type="component" value="Chromosome 9"/>
</dbReference>